<feature type="region of interest" description="Disordered" evidence="1">
    <location>
        <begin position="710"/>
        <end position="755"/>
    </location>
</feature>
<feature type="region of interest" description="Disordered" evidence="1">
    <location>
        <begin position="811"/>
        <end position="940"/>
    </location>
</feature>
<keyword evidence="4" id="KW-1185">Reference proteome</keyword>
<evidence type="ECO:0000313" key="3">
    <source>
        <dbReference type="EMBL" id="RLV76345.1"/>
    </source>
</evidence>
<protein>
    <recommendedName>
        <fullName evidence="2">BTB domain-containing protein</fullName>
    </recommendedName>
</protein>
<feature type="non-terminal residue" evidence="3">
    <location>
        <position position="3496"/>
    </location>
</feature>
<accession>A0A3L8R998</accession>
<feature type="compositionally biased region" description="Gly residues" evidence="1">
    <location>
        <begin position="907"/>
        <end position="916"/>
    </location>
</feature>
<dbReference type="STRING" id="44316.ENSEGOP00005021907"/>
<feature type="compositionally biased region" description="Polar residues" evidence="1">
    <location>
        <begin position="710"/>
        <end position="725"/>
    </location>
</feature>
<feature type="compositionally biased region" description="Basic and acidic residues" evidence="1">
    <location>
        <begin position="860"/>
        <end position="882"/>
    </location>
</feature>
<comment type="caution">
    <text evidence="3">The sequence shown here is derived from an EMBL/GenBank/DDBJ whole genome shotgun (WGS) entry which is preliminary data.</text>
</comment>
<reference evidence="3 4" key="1">
    <citation type="journal article" date="2018" name="Proc. R. Soc. B">
        <title>A non-coding region near Follistatin controls head colour polymorphism in the Gouldian finch.</title>
        <authorList>
            <person name="Toomey M.B."/>
            <person name="Marques C.I."/>
            <person name="Andrade P."/>
            <person name="Araujo P.M."/>
            <person name="Sabatino S."/>
            <person name="Gazda M.A."/>
            <person name="Afonso S."/>
            <person name="Lopes R.J."/>
            <person name="Corbo J.C."/>
            <person name="Carneiro M."/>
        </authorList>
    </citation>
    <scope>NUCLEOTIDE SEQUENCE [LARGE SCALE GENOMIC DNA]</scope>
    <source>
        <strain evidence="3">Red01</strain>
        <tissue evidence="3">Muscle</tissue>
    </source>
</reference>
<evidence type="ECO:0000256" key="1">
    <source>
        <dbReference type="SAM" id="MobiDB-lite"/>
    </source>
</evidence>
<feature type="region of interest" description="Disordered" evidence="1">
    <location>
        <begin position="142"/>
        <end position="163"/>
    </location>
</feature>
<feature type="compositionally biased region" description="Basic and acidic residues" evidence="1">
    <location>
        <begin position="731"/>
        <end position="746"/>
    </location>
</feature>
<feature type="compositionally biased region" description="Basic residues" evidence="1">
    <location>
        <begin position="884"/>
        <end position="906"/>
    </location>
</feature>
<name>A0A3L8R998_CHLGU</name>
<proteinExistence type="predicted"/>
<evidence type="ECO:0000313" key="4">
    <source>
        <dbReference type="Proteomes" id="UP000276834"/>
    </source>
</evidence>
<dbReference type="Proteomes" id="UP000276834">
    <property type="component" value="Unassembled WGS sequence"/>
</dbReference>
<feature type="compositionally biased region" description="Low complexity" evidence="1">
    <location>
        <begin position="1082"/>
        <end position="1099"/>
    </location>
</feature>
<dbReference type="Gene3D" id="6.10.250.3030">
    <property type="match status" value="1"/>
</dbReference>
<feature type="compositionally biased region" description="Polar residues" evidence="1">
    <location>
        <begin position="18"/>
        <end position="28"/>
    </location>
</feature>
<dbReference type="InterPro" id="IPR000210">
    <property type="entry name" value="BTB/POZ_dom"/>
</dbReference>
<feature type="compositionally biased region" description="Basic and acidic residues" evidence="1">
    <location>
        <begin position="811"/>
        <end position="833"/>
    </location>
</feature>
<gene>
    <name evidence="3" type="ORF">DV515_00017073</name>
</gene>
<dbReference type="SUPFAM" id="SSF54695">
    <property type="entry name" value="POZ domain"/>
    <property type="match status" value="2"/>
</dbReference>
<dbReference type="InterPro" id="IPR011333">
    <property type="entry name" value="SKP1/BTB/POZ_sf"/>
</dbReference>
<sequence length="3496" mass="375280">MFWGQQGKAALGQEQRPAENSTPNTPNPEYSKAIHPSFVNFWAVLPGDELLFEGKSCLGMNLGDFGDNALSLPHPAGAEVWERETIPQQDEVLMSAGSKAAWKTRAASSGAAANEHQSALRAGGAARSPLLLEVFGSQGRKPGWEIGLEGPDPAQQQEFPHGRAGPSGLAVSLAVLDCRGLGSACLHHTIPEWVWVGRTSELIHFHPGTPPTVPGCSEPCPAWPALGIPSQPLPALPGEENPPEGKSCNPLDSCLGPGRSQWGFFPSPPAPLVHEEGKGRAQPPAQLLLFHRESHPEEEGCRYKHKLKKENTKQNPRLSIPLPGRMLSLPRLRGCRIQQLRPSPAPEHPLRHAEVTEPGLLGWGQQEICEGWKHPGTGGGELILNWPAGRGSVAICGTALLVLSRWEMGSTGAPGTGRGEQRLAPLPRALSAAGLFGSFLDKGIMIGILSCSPALEAGLLRLITAEKRWQLSAAQPLPNYISGSCGFNQLPVEIKLGVRQRVVSLVTGKCHLPAAIQVGIVPRAGNSELSLHTRLNPHRKHLALFVYHRIVAQARRRDNSPFSQPPRGTELKILQREERRSVWPARECKHQPCTSQSHFFITCCSVTTGSTWGHEGMQQDRGLLQGGDAGQGNLGHCGEHSQKSRSLLWVDVAAPGQEQRVSPGEKEGEDKKCFAFPISISVAEGKAALDNNFVNHRGAWAKRKARSDSITLTNGGNSTRHSLGQVSPHGAEGRRDGSRHSLRDVGDGSAIPSGRCPLMELREGEMAPTIPSGRCPLMELGKQILPFPQGGVPSWNCEGRWFCHSLREVSPHRAEGRRDDSRHSLREAEDGSHHSLRQVSPHRAVRKRAMARPETSPGPGERRCRLRGPDRSRPQEGSEAQRMRSSRPGRACSRRGAREKKKKKRGLAGGGRPAGRGRGREGARGSAIPRPPPTRTAPAPRACALSCCGHLRNSDPSVALGGERPGRTCCQIGAAGSGRRPHTPHLPGQRSPPPSGLPAAPHRRRGRSSGREVRAEGKELDERGREGGGEKLGKKLERALLERGPGAGGARSRVREQERGAAGRAAAGTGAEGDRLGPGHNGSRSPGSSGLRSPATGAGPAALLPGPVKWCIILRCGKGNNSLSRGAGAILERCRCQASPAFLVGRWNGLGVTGVLRGAGGSQLSPYLSMAECVCVVVPEHPAECSEGVILSLHQQGTVAQNCAHQMETAPTFDSLIGWMRASLPAQPTLKHFNPPQFLVPSFLQLPAGFLWRRLPFSSGVNLGASPGQGLRAELAPSGIVLGTSQPRSWQCPALPRGVSCWLLPPQELGIIPGLAELLLPEQAGAGGAAARESHGNSVGSLLPARSGWSRCTAGGLCKISVAPQPRSAGVCCWVQRGNAAETCREMDKAQNKQTGTAKTLLELLPGPWNENVWPSPETPDRAGSCCGVRRLYPRGGGGAAAQGQDLRAVSGGIWAPQGMGTFPRLPRDGILGWPVQGQELWVIPVGFVLFHERFWKSLRRRTRSRDELEPGEGAGLVLGFSLPIFKGWKGQRPDCGQCLGNSCVSWEGILWLQAGLDFPAGEIPARDLGSLEGTARVSQPGTAGTAPVVAALQSTGLWGAPQSRLWGSHSELGLLGAPPLSPASLQFCWESLSRANREILAGKAELDRYELVWCPGPGEKVIQEFVSSLKGGFDYCSAHTAPGMGSSALSFPPFPPFFLFQSQPPAVLPEALKDAGSKGAFPASSLVFLLHDPVLLSLPEFPFPGINLAGSGNSREFLLRLGGFPAAGRAELWSQEGILAGQGDKGTFPVLPRCSGSALGSNVSIWKCLGMGCDLNSVPSQECQHCWGGDTCRQTQPVENCLSGRRPGAGCGWRFHSHLLARDVANPKNPACLPWLLLLLEESMTLLCVSRRLSRALPSAKSLHPGLQAGLWAPISVLVFDFGGSSPHQGAAEPLSLCWLLILVVPLPTRYSSAPIPCWLLILVVLLPGAADLPFPVSVQLISHSLLVLISVAPLSLPGAADLPFPAGAADLRFLLPVPCPIPSWRCPGCRMSSGPVAESWCYTQVSWGWGWALTHCTYSGDCHSGALEQPFPHARSPTRGWGLPVVPLGWAGLTLHSILSMQIKVVKFSYMWTINNFSFCREEMGEVIKSSTFSSGANDKLKGSPQLGCGAGPGNPCKHGYPARGSPNTSAGLRGCTAQITPQIQPLILHGPFVVLESFRDEGSANELLPLQGDLIWGLSLRVLVHPWALIPGFTLLLSGSEFPFSVPLVGKQPLHEFSLLWVAELCFPWPAFVPVTFVPSALSPPWNIWICGFVIPALLPALFPWDLVGCHNPWVFFSVWGCSCIPALPLAAPPHMAPRPAPSLPSPRSPGLGSLLAALTLGFSALPVPFSLPASSLCLLAASSAGAFPWSDGGNWAGLRIISWCFGVPIPLFVLLDLGLPWDNRSLLPWLSLLSLGHWLPARPLWRRFLTFGAGIGNLPAPDLPPCLTKPGDRVSPCPCGVCAGLWELCVSLISPGVVACGAGREICRWGLDLGQTPKSQTRCRDLCKGSFRSGERGGAGQCVSVPDSVNISGQNTMNMVKVPECRLADELGGLWENSRFTDCCLCVAGQEFKGHKAILAGGCALGLRGGGAFGSGLGWGEWVGNGLGWREWFGNGLGWGEWFGMGGFIWDWFGMGGLVWDWFGMGVWFGNGLGWGEWFGNGLGWGEWVGSGLGWGDSFGNGLGWGDSFGTGLGWGEWFGMGRFIWEWFGMEGMVWDWVGMGGMVWEWFGMGGVVWEWVGMGGFVWEWFGMEGMVWEWFGMEGMVWEWFGMEGMVWEWFGMGGVVREWGVVWDGENGGEVWDGGNGGGGLGWRDWFGNRREWFGMEGLGVWREWENEGGVVWDGGSSELLHGKDTFHNARGLPAPSSLAWDAGRAPGAGRAALGMPLPRRSLVGGAGSSSSPCWRLRHSQRVPSPAARSPVFSAMFEHEMEESKKVRARAAAPQQGEPCSGGPLAPQLLLPAPAGKEGSGIGSSLGKGLGGQGQLGLFLLHPHISFPPLHFPPFPFSSSTPRARFPCGTEGQTPKGSVFPLQNRVEINDVEPEVFKEMMCFIYTGKAPNLDKMADDLLAAADKVNSGFMGAGGAGVPWDFLSTVLPEPWEGQGNLGTHLDQQIDREHTWSCTAGDPSGISHDPSWAEETITEQTQGCFSMWLFPNPQSILLLPAPRLWKWRSGKWCWFSCCSDTAGIPWGSPHSPLQPQRWDLNPGILPCSWDFPCSWDSPGLGVLCVPGLHPRAGSGGKSSIPAGIEVGIRARRFQERLGGAEVELKKEEGEMLLLRAHNPTNGSQLRAQNIPGYRPELEEHNLGVPPPELFLLKFRGFRLKVMCEGPWARPGVIPGVIPCFCPQYALERLKVMCEGPWARPGVIPGVIPWFCPQYALERLKVMCEGPWARPGVIPGVIPCFCPQYALERLKVMCEDALCSNLSVENAAEILILADLHSADQLKTQAIPGFVVSCSSGAAGFPLLGWPVQG</sequence>
<dbReference type="EMBL" id="QUSF01000710">
    <property type="protein sequence ID" value="RLV76345.1"/>
    <property type="molecule type" value="Genomic_DNA"/>
</dbReference>
<feature type="domain" description="BTB" evidence="2">
    <location>
        <begin position="3057"/>
        <end position="3097"/>
    </location>
</feature>
<feature type="region of interest" description="Disordered" evidence="1">
    <location>
        <begin position="1"/>
        <end position="30"/>
    </location>
</feature>
<feature type="compositionally biased region" description="Basic and acidic residues" evidence="1">
    <location>
        <begin position="1009"/>
        <end position="1041"/>
    </location>
</feature>
<feature type="region of interest" description="Disordered" evidence="1">
    <location>
        <begin position="971"/>
        <end position="1099"/>
    </location>
</feature>
<dbReference type="PANTHER" id="PTHR24413">
    <property type="entry name" value="SPECKLE-TYPE POZ PROTEIN"/>
    <property type="match status" value="1"/>
</dbReference>
<dbReference type="Gene3D" id="3.30.710.10">
    <property type="entry name" value="Potassium Channel Kv1.1, Chain A"/>
    <property type="match status" value="2"/>
</dbReference>
<evidence type="ECO:0000259" key="2">
    <source>
        <dbReference type="Pfam" id="PF00651"/>
    </source>
</evidence>
<organism evidence="3 4">
    <name type="scientific">Chloebia gouldiae</name>
    <name type="common">Gouldian finch</name>
    <name type="synonym">Erythrura gouldiae</name>
    <dbReference type="NCBI Taxonomy" id="44316"/>
    <lineage>
        <taxon>Eukaryota</taxon>
        <taxon>Metazoa</taxon>
        <taxon>Chordata</taxon>
        <taxon>Craniata</taxon>
        <taxon>Vertebrata</taxon>
        <taxon>Euteleostomi</taxon>
        <taxon>Archelosauria</taxon>
        <taxon>Archosauria</taxon>
        <taxon>Dinosauria</taxon>
        <taxon>Saurischia</taxon>
        <taxon>Theropoda</taxon>
        <taxon>Coelurosauria</taxon>
        <taxon>Aves</taxon>
        <taxon>Neognathae</taxon>
        <taxon>Neoaves</taxon>
        <taxon>Telluraves</taxon>
        <taxon>Australaves</taxon>
        <taxon>Passeriformes</taxon>
        <taxon>Passeroidea</taxon>
        <taxon>Passeridae</taxon>
        <taxon>Chloebia</taxon>
    </lineage>
</organism>
<dbReference type="SUPFAM" id="SSF49599">
    <property type="entry name" value="TRAF domain-like"/>
    <property type="match status" value="1"/>
</dbReference>
<dbReference type="Pfam" id="PF00651">
    <property type="entry name" value="BTB"/>
    <property type="match status" value="1"/>
</dbReference>